<sequence>MPLYLIRSLCGQLGSGQAFGWIGFEHLQHNLCNVLGKVTQNVKHNKVGQALSCQVLIDDLDSTGGIAIGDGLVQ</sequence>
<dbReference type="HOGENOM" id="CLU_2680974_0_0_6"/>
<dbReference type="EMBL" id="CP000934">
    <property type="protein sequence ID" value="ACE84096.1"/>
    <property type="molecule type" value="Genomic_DNA"/>
</dbReference>
<keyword evidence="2" id="KW-1185">Reference proteome</keyword>
<dbReference type="STRING" id="498211.CJA_2232"/>
<protein>
    <submittedName>
        <fullName evidence="1">Uncharacterized protein</fullName>
    </submittedName>
</protein>
<gene>
    <name evidence="1" type="ordered locus">CJA_2232</name>
</gene>
<evidence type="ECO:0000313" key="1">
    <source>
        <dbReference type="EMBL" id="ACE84096.1"/>
    </source>
</evidence>
<evidence type="ECO:0000313" key="2">
    <source>
        <dbReference type="Proteomes" id="UP000001036"/>
    </source>
</evidence>
<name>B3PJC1_CELJU</name>
<proteinExistence type="predicted"/>
<dbReference type="Proteomes" id="UP000001036">
    <property type="component" value="Chromosome"/>
</dbReference>
<dbReference type="KEGG" id="cja:CJA_2232"/>
<accession>B3PJC1</accession>
<organism evidence="1 2">
    <name type="scientific">Cellvibrio japonicus (strain Ueda107)</name>
    <name type="common">Pseudomonas fluorescens subsp. cellulosa</name>
    <dbReference type="NCBI Taxonomy" id="498211"/>
    <lineage>
        <taxon>Bacteria</taxon>
        <taxon>Pseudomonadati</taxon>
        <taxon>Pseudomonadota</taxon>
        <taxon>Gammaproteobacteria</taxon>
        <taxon>Cellvibrionales</taxon>
        <taxon>Cellvibrionaceae</taxon>
        <taxon>Cellvibrio</taxon>
    </lineage>
</organism>
<reference evidence="1 2" key="1">
    <citation type="journal article" date="2008" name="J. Bacteriol.">
        <title>Insights into plant cell wall degradation from the genome sequence of the soil bacterium Cellvibrio japonicus.</title>
        <authorList>
            <person name="Deboy R.T."/>
            <person name="Mongodin E.F."/>
            <person name="Fouts D.E."/>
            <person name="Tailford L.E."/>
            <person name="Khouri H."/>
            <person name="Emerson J.B."/>
            <person name="Mohamoud Y."/>
            <person name="Watkins K."/>
            <person name="Henrissat B."/>
            <person name="Gilbert H.J."/>
            <person name="Nelson K.E."/>
        </authorList>
    </citation>
    <scope>NUCLEOTIDE SEQUENCE [LARGE SCALE GENOMIC DNA]</scope>
    <source>
        <strain evidence="1 2">Ueda107</strain>
    </source>
</reference>
<dbReference type="AlphaFoldDB" id="B3PJC1"/>